<dbReference type="SUPFAM" id="SSF52047">
    <property type="entry name" value="RNI-like"/>
    <property type="match status" value="2"/>
</dbReference>
<dbReference type="Pfam" id="PF13516">
    <property type="entry name" value="LRR_6"/>
    <property type="match status" value="3"/>
</dbReference>
<feature type="region of interest" description="Disordered" evidence="4">
    <location>
        <begin position="1"/>
        <end position="34"/>
    </location>
</feature>
<evidence type="ECO:0000256" key="2">
    <source>
        <dbReference type="ARBA" id="ARBA00022490"/>
    </source>
</evidence>
<dbReference type="GO" id="GO:0005856">
    <property type="term" value="C:cytoskeleton"/>
    <property type="evidence" value="ECO:0007669"/>
    <property type="project" value="UniProtKB-SubCell"/>
</dbReference>
<keyword evidence="2" id="KW-0963">Cytoplasm</keyword>
<dbReference type="InterPro" id="IPR032675">
    <property type="entry name" value="LRR_dom_sf"/>
</dbReference>
<sequence length="788" mass="88336">MSGRKTCPTVSGKNVGAESTTGSHAGLGKEEEMKEDERQEYLKKYFPEFLSTVKMCVKETGLKRVDVGNLGLDPTQIKDVLDAISNSKVHEFSAENSDLRCGIRYLIQELKTNSTLSKLNLRKCKFRIMYLLTLMDALKETKITDLDLSYVSCPPFSSENTERQFVNFVCNTLDLTHLRLTSCSFLTPRAAKNLAEVLDGTNLTHLWLENTGFRCKGAFKALCNMLPELKMKELHLGQNEIEDDQLKPLCKSLQRCWELNVLDLHSNKITENGMSLLSKSLDSRSGISLLLELILTDNKGFSANNISMHIRKSKITVLHLGGNQIHNCEAFSLPDLFKGASVTELHLGHCNLGDDVTQNIVKSLKSSKVTKINLSSNRVGLATISEFANCLKETQITEIDFSENQLSAEALDVLVEGIKDSKLRRLTLRGSAETLQEGSRIANFVEKIGSPGLESLDISYTNFENSIAILANALKKSEILDLNLSSCQLGGRVDVLAKVLKDTTIIDLNLTGNNIDDDGAIRLGESIIESIVAKLNLGNNLISDNGAMVLGRTLQRGPLYELNLEHNKITDSGLELVADLLKGTYVTDVNVAFNTGCKVLPLATVLWRNRTRAHKLYEMYHTLFDEKEFEKEEYKDTSVLSAVIEKILVFYKLIMKDPSAISCLAKVERKITFQEAVRSTQEEEFLSMTYSKGTLTFLVHAALLNYFQPPYNLDVTHCMDFLDLAIRLELDPSANFFATRIAERIIMNKEELAQPEVYEMLKQIEEPLCNLKLGPDNMKKIMKYFKRS</sequence>
<dbReference type="AlphaFoldDB" id="A0A9P0AL60"/>
<evidence type="ECO:0000256" key="1">
    <source>
        <dbReference type="ARBA" id="ARBA00004245"/>
    </source>
</evidence>
<dbReference type="PANTHER" id="PTHR24107">
    <property type="entry name" value="YNEIN REGULATORY COMPLEX SUBUNIT 5"/>
    <property type="match status" value="1"/>
</dbReference>
<evidence type="ECO:0000313" key="6">
    <source>
        <dbReference type="Proteomes" id="UP001152759"/>
    </source>
</evidence>
<dbReference type="PANTHER" id="PTHR24107:SF2">
    <property type="entry name" value="NLR FAMILY CARD DOMAIN CONTAINING 3"/>
    <property type="match status" value="1"/>
</dbReference>
<feature type="compositionally biased region" description="Polar residues" evidence="4">
    <location>
        <begin position="8"/>
        <end position="23"/>
    </location>
</feature>
<dbReference type="Proteomes" id="UP001152759">
    <property type="component" value="Chromosome 7"/>
</dbReference>
<dbReference type="InterPro" id="IPR001611">
    <property type="entry name" value="Leu-rich_rpt"/>
</dbReference>
<name>A0A9P0AL60_BEMTA</name>
<organism evidence="5 6">
    <name type="scientific">Bemisia tabaci</name>
    <name type="common">Sweetpotato whitefly</name>
    <name type="synonym">Aleurodes tabaci</name>
    <dbReference type="NCBI Taxonomy" id="7038"/>
    <lineage>
        <taxon>Eukaryota</taxon>
        <taxon>Metazoa</taxon>
        <taxon>Ecdysozoa</taxon>
        <taxon>Arthropoda</taxon>
        <taxon>Hexapoda</taxon>
        <taxon>Insecta</taxon>
        <taxon>Pterygota</taxon>
        <taxon>Neoptera</taxon>
        <taxon>Paraneoptera</taxon>
        <taxon>Hemiptera</taxon>
        <taxon>Sternorrhyncha</taxon>
        <taxon>Aleyrodoidea</taxon>
        <taxon>Aleyrodidae</taxon>
        <taxon>Aleyrodinae</taxon>
        <taxon>Bemisia</taxon>
    </lineage>
</organism>
<evidence type="ECO:0000256" key="3">
    <source>
        <dbReference type="ARBA" id="ARBA00023212"/>
    </source>
</evidence>
<evidence type="ECO:0000256" key="4">
    <source>
        <dbReference type="SAM" id="MobiDB-lite"/>
    </source>
</evidence>
<protein>
    <submittedName>
        <fullName evidence="5">Uncharacterized protein</fullName>
    </submittedName>
</protein>
<reference evidence="5" key="1">
    <citation type="submission" date="2021-12" db="EMBL/GenBank/DDBJ databases">
        <authorList>
            <person name="King R."/>
        </authorList>
    </citation>
    <scope>NUCLEOTIDE SEQUENCE</scope>
</reference>
<comment type="subcellular location">
    <subcellularLocation>
        <location evidence="1">Cytoplasm</location>
        <location evidence="1">Cytoskeleton</location>
    </subcellularLocation>
</comment>
<gene>
    <name evidence="5" type="ORF">BEMITA_LOCUS11269</name>
</gene>
<keyword evidence="6" id="KW-1185">Reference proteome</keyword>
<proteinExistence type="predicted"/>
<keyword evidence="3" id="KW-0206">Cytoskeleton</keyword>
<evidence type="ECO:0000313" key="5">
    <source>
        <dbReference type="EMBL" id="CAH0392796.1"/>
    </source>
</evidence>
<dbReference type="InterPro" id="IPR052410">
    <property type="entry name" value="DRC5"/>
</dbReference>
<dbReference type="Gene3D" id="3.80.10.10">
    <property type="entry name" value="Ribonuclease Inhibitor"/>
    <property type="match status" value="3"/>
</dbReference>
<dbReference type="KEGG" id="btab:109032680"/>
<accession>A0A9P0AL60</accession>
<dbReference type="SMART" id="SM00368">
    <property type="entry name" value="LRR_RI"/>
    <property type="match status" value="11"/>
</dbReference>
<dbReference type="EMBL" id="OU963868">
    <property type="protein sequence ID" value="CAH0392796.1"/>
    <property type="molecule type" value="Genomic_DNA"/>
</dbReference>